<dbReference type="FunFam" id="3.20.20.70:FF:000118">
    <property type="entry name" value="Alpha-galactosidase"/>
    <property type="match status" value="1"/>
</dbReference>
<dbReference type="GO" id="GO:0004557">
    <property type="term" value="F:alpha-galactosidase activity"/>
    <property type="evidence" value="ECO:0007669"/>
    <property type="project" value="UniProtKB-EC"/>
</dbReference>
<name>A0A077MBD4_9MICO</name>
<evidence type="ECO:0000313" key="8">
    <source>
        <dbReference type="Proteomes" id="UP000035720"/>
    </source>
</evidence>
<dbReference type="PANTHER" id="PTHR43053:SF3">
    <property type="entry name" value="ALPHA-GALACTOSIDASE C-RELATED"/>
    <property type="match status" value="1"/>
</dbReference>
<dbReference type="GO" id="GO:0016052">
    <property type="term" value="P:carbohydrate catabolic process"/>
    <property type="evidence" value="ECO:0007669"/>
    <property type="project" value="InterPro"/>
</dbReference>
<keyword evidence="4" id="KW-0326">Glycosidase</keyword>
<comment type="catalytic activity">
    <reaction evidence="1">
        <text>Hydrolysis of terminal, non-reducing alpha-D-galactose residues in alpha-D-galactosides, including galactose oligosaccharides, galactomannans and galactolipids.</text>
        <dbReference type="EC" id="3.2.1.22"/>
    </reaction>
</comment>
<dbReference type="SUPFAM" id="SSF51445">
    <property type="entry name" value="(Trans)glycosidases"/>
    <property type="match status" value="1"/>
</dbReference>
<dbReference type="RefSeq" id="WP_048544623.1">
    <property type="nucleotide sequence ID" value="NZ_HF571038.1"/>
</dbReference>
<evidence type="ECO:0000313" key="7">
    <source>
        <dbReference type="EMBL" id="CCI52182.1"/>
    </source>
</evidence>
<dbReference type="InterPro" id="IPR050985">
    <property type="entry name" value="Alpha-glycosidase_related"/>
</dbReference>
<dbReference type="PRINTS" id="PR00743">
    <property type="entry name" value="GLHYDRLASE36"/>
</dbReference>
<comment type="caution">
    <text evidence="7">The sequence shown here is derived from an EMBL/GenBank/DDBJ whole genome shotgun (WGS) entry which is preliminary data.</text>
</comment>
<dbReference type="AlphaFoldDB" id="A0A077MBD4"/>
<dbReference type="OrthoDB" id="9758822at2"/>
<keyword evidence="3 7" id="KW-0378">Hydrolase</keyword>
<evidence type="ECO:0000256" key="2">
    <source>
        <dbReference type="ARBA" id="ARBA00012755"/>
    </source>
</evidence>
<dbReference type="Proteomes" id="UP000035720">
    <property type="component" value="Unassembled WGS sequence"/>
</dbReference>
<proteinExistence type="predicted"/>
<dbReference type="Gene3D" id="2.60.40.1180">
    <property type="entry name" value="Golgi alpha-mannosidase II"/>
    <property type="match status" value="1"/>
</dbReference>
<keyword evidence="8" id="KW-1185">Reference proteome</keyword>
<dbReference type="InterPro" id="IPR031705">
    <property type="entry name" value="Glyco_hydro_36_C"/>
</dbReference>
<evidence type="ECO:0000259" key="5">
    <source>
        <dbReference type="Pfam" id="PF16874"/>
    </source>
</evidence>
<evidence type="ECO:0000259" key="6">
    <source>
        <dbReference type="Pfam" id="PF16875"/>
    </source>
</evidence>
<organism evidence="7 8">
    <name type="scientific">Nostocoides jenkinsii Ben 74</name>
    <dbReference type="NCBI Taxonomy" id="1193518"/>
    <lineage>
        <taxon>Bacteria</taxon>
        <taxon>Bacillati</taxon>
        <taxon>Actinomycetota</taxon>
        <taxon>Actinomycetes</taxon>
        <taxon>Micrococcales</taxon>
        <taxon>Intrasporangiaceae</taxon>
        <taxon>Nostocoides</taxon>
    </lineage>
</organism>
<evidence type="ECO:0000256" key="4">
    <source>
        <dbReference type="ARBA" id="ARBA00023295"/>
    </source>
</evidence>
<dbReference type="STRING" id="1193518.BN13_150043"/>
<dbReference type="Pfam" id="PF02065">
    <property type="entry name" value="Melibiase"/>
    <property type="match status" value="1"/>
</dbReference>
<dbReference type="Pfam" id="PF16874">
    <property type="entry name" value="Glyco_hydro_36C"/>
    <property type="match status" value="1"/>
</dbReference>
<dbReference type="PANTHER" id="PTHR43053">
    <property type="entry name" value="GLYCOSIDASE FAMILY 31"/>
    <property type="match status" value="1"/>
</dbReference>
<sequence>MTLIHLRSETTSFVAVTDGDALPVVLHWGPRLPDGLSEAELVAATTPVVPHSHPDVPLVRRLLPMPVDGWRMRPALIGSAPDGTRFAPRFTAASVTSDESSLVVDAMDAETGLQIEATYRLHPDGLLEMAAEIRNLGAGDFRIDACELSVPLPMDAIEVLDLSGRWCRERSPQRLTIPMGAWMREGRTGRTEHSGPLALCVGDPGFGFRHGRVWAVHHAWSGDSRVYAERNPEGKAQLGAGELIGPSEVVLGEGEVYRAPTVFAAYSDRGLDGISAAFHGYVRSRPSHPSTPRPVLLNTWEAVYFDHRLDVLTDLADKAAAAGMERFVLDDGWFGSRRHDGQGLGDWVVSDEMWPDGLNPIIDHVRSLGMEFGIWVEPEMANPKSDLLRDHPDWMLRVPGRDPVLARRQQVIDLANPECFAHILERMDALLRDHDIAFVKWDHNRSLVDVSHDGQPAIRAVTLAVYELMDELRRRHPGVDIETCASGGGRVDLGILERTDRLWASDTIDAMERQHINLWTSLVVPPELIGSHIGGPHSHTTGRHNSFALRAASAVFWHMGVEWNVATLNDQELTMLRTAIDWHKAHRELLHTGEVVRVDTPTRNAVVHGVVAKDGSEAVFSMAQLDTEVVEVSGCLRLAGLDPEATYAVSPVNLGEIPSCQQMNFPDWFDAPGTQISGAVLMSVGLSMPNLHPEQALLVHLQRV</sequence>
<evidence type="ECO:0000256" key="3">
    <source>
        <dbReference type="ARBA" id="ARBA00022801"/>
    </source>
</evidence>
<gene>
    <name evidence="7" type="ORF">BN13_150043</name>
</gene>
<dbReference type="CDD" id="cd14791">
    <property type="entry name" value="GH36"/>
    <property type="match status" value="1"/>
</dbReference>
<dbReference type="InterPro" id="IPR031704">
    <property type="entry name" value="Glyco_hydro_36_N"/>
</dbReference>
<protein>
    <recommendedName>
        <fullName evidence="2">alpha-galactosidase</fullName>
        <ecNumber evidence="2">3.2.1.22</ecNumber>
    </recommendedName>
</protein>
<accession>A0A077MBD4</accession>
<dbReference type="Gene3D" id="3.20.20.70">
    <property type="entry name" value="Aldolase class I"/>
    <property type="match status" value="1"/>
</dbReference>
<dbReference type="InterPro" id="IPR002252">
    <property type="entry name" value="Glyco_hydro_36"/>
</dbReference>
<dbReference type="Pfam" id="PF16875">
    <property type="entry name" value="Glyco_hydro_36N"/>
    <property type="match status" value="1"/>
</dbReference>
<reference evidence="7 8" key="1">
    <citation type="journal article" date="2013" name="ISME J.">
        <title>A metabolic model for members of the genus Tetrasphaera involved in enhanced biological phosphorus removal.</title>
        <authorList>
            <person name="Kristiansen R."/>
            <person name="Nguyen H.T.T."/>
            <person name="Saunders A.M."/>
            <person name="Nielsen J.L."/>
            <person name="Wimmer R."/>
            <person name="Le V.Q."/>
            <person name="McIlroy S.J."/>
            <person name="Petrovski S."/>
            <person name="Seviour R.J."/>
            <person name="Calteau A."/>
            <person name="Nielsen K.L."/>
            <person name="Nielsen P.H."/>
        </authorList>
    </citation>
    <scope>NUCLEOTIDE SEQUENCE [LARGE SCALE GENOMIC DNA]</scope>
    <source>
        <strain evidence="7 8">Ben 74</strain>
    </source>
</reference>
<evidence type="ECO:0000256" key="1">
    <source>
        <dbReference type="ARBA" id="ARBA00001255"/>
    </source>
</evidence>
<feature type="domain" description="Glycosyl hydrolase family 36 N-terminal" evidence="6">
    <location>
        <begin position="22"/>
        <end position="251"/>
    </location>
</feature>
<feature type="domain" description="Glycosyl hydrolase family 36 C-terminal" evidence="5">
    <location>
        <begin position="609"/>
        <end position="701"/>
    </location>
</feature>
<dbReference type="InterPro" id="IPR038417">
    <property type="entry name" value="Alpga-gal_N_sf"/>
</dbReference>
<dbReference type="InterPro" id="IPR013780">
    <property type="entry name" value="Glyco_hydro_b"/>
</dbReference>
<dbReference type="EC" id="3.2.1.22" evidence="2"/>
<dbReference type="InterPro" id="IPR017853">
    <property type="entry name" value="GH"/>
</dbReference>
<dbReference type="InterPro" id="IPR013785">
    <property type="entry name" value="Aldolase_TIM"/>
</dbReference>
<dbReference type="EMBL" id="CAJC01000057">
    <property type="protein sequence ID" value="CCI52182.1"/>
    <property type="molecule type" value="Genomic_DNA"/>
</dbReference>
<dbReference type="Gene3D" id="2.70.98.60">
    <property type="entry name" value="alpha-galactosidase from lactobacil brevis"/>
    <property type="match status" value="1"/>
</dbReference>